<evidence type="ECO:0000256" key="2">
    <source>
        <dbReference type="ARBA" id="ARBA00022679"/>
    </source>
</evidence>
<dbReference type="Proteomes" id="UP000274822">
    <property type="component" value="Unassembled WGS sequence"/>
</dbReference>
<proteinExistence type="predicted"/>
<evidence type="ECO:0000256" key="4">
    <source>
        <dbReference type="SAM" id="Coils"/>
    </source>
</evidence>
<dbReference type="SMART" id="SM00811">
    <property type="entry name" value="Alpha_kinase"/>
    <property type="match status" value="1"/>
</dbReference>
<sequence length="566" mass="65259">MIPIAEDDVQLFNQIAQLRQQLSTERDKQRHSQQSLVDQLQRSDSQLHAVLDARAQLESDYNELLEVASDLTPQVASMEFMVKSLAERVEAYPAELHRRRQMVQKLVVLVAVQQRALARLMHMAECEAQRCETVARSVDEAREKQKHVSEWTTEVFRNNDQVATEQAEYERECRELQELMEDEYKPYIADLEKLLSLGEIEAKWREIEQQEREILVESFMQKAQLLEKANTRNALAELEERCDAIYSKTTDLYMRLNEQNRIRELTDKLGDLCLKPPEWGMITLRTVMRTNINYAALLRRGGEVKLSTVQCSDTAFAITATKARFKFALERPWAHGDFRCVFHVRDQNKNDYVGKVFILRRGLHKDTWCAHRVIKSTVLARLAGHAFEKPVGVAMKVLRASATKWKLNFCEGFLVEIEDPLPKSSMRENEADNMTCMMMEEKLDAVKYKKYTSSFGKLASESNDAEGDDVARVCEVVDAFSHWTWHTSNKRFMIVDHQGVYTVEGSVHKLKLTDPMTSGRNLVTNAMETTGAMESRHILGITYAEGYASNWESRKQGCSRVKTKRI</sequence>
<dbReference type="SUPFAM" id="SSF56112">
    <property type="entry name" value="Protein kinase-like (PK-like)"/>
    <property type="match status" value="1"/>
</dbReference>
<dbReference type="Pfam" id="PF02816">
    <property type="entry name" value="Alpha_kinase"/>
    <property type="match status" value="1"/>
</dbReference>
<dbReference type="EMBL" id="RBNJ01000080">
    <property type="protein sequence ID" value="RUS35482.1"/>
    <property type="molecule type" value="Genomic_DNA"/>
</dbReference>
<gene>
    <name evidence="6" type="ORF">BC938DRAFT_482918</name>
</gene>
<dbReference type="AlphaFoldDB" id="A0A433R0B3"/>
<reference evidence="6 7" key="1">
    <citation type="journal article" date="2018" name="New Phytol.">
        <title>Phylogenomics of Endogonaceae and evolution of mycorrhizas within Mucoromycota.</title>
        <authorList>
            <person name="Chang Y."/>
            <person name="Desiro A."/>
            <person name="Na H."/>
            <person name="Sandor L."/>
            <person name="Lipzen A."/>
            <person name="Clum A."/>
            <person name="Barry K."/>
            <person name="Grigoriev I.V."/>
            <person name="Martin F.M."/>
            <person name="Stajich J.E."/>
            <person name="Smith M.E."/>
            <person name="Bonito G."/>
            <person name="Spatafora J.W."/>
        </authorList>
    </citation>
    <scope>NUCLEOTIDE SEQUENCE [LARGE SCALE GENOMIC DNA]</scope>
    <source>
        <strain evidence="6 7">AD002</strain>
    </source>
</reference>
<protein>
    <submittedName>
        <fullName evidence="6">Alpha-kinase family-domain-containing protein</fullName>
    </submittedName>
</protein>
<feature type="domain" description="Alpha-type protein kinase" evidence="5">
    <location>
        <begin position="308"/>
        <end position="566"/>
    </location>
</feature>
<dbReference type="GO" id="GO:0004674">
    <property type="term" value="F:protein serine/threonine kinase activity"/>
    <property type="evidence" value="ECO:0007669"/>
    <property type="project" value="UniProtKB-KW"/>
</dbReference>
<dbReference type="InterPro" id="IPR011009">
    <property type="entry name" value="Kinase-like_dom_sf"/>
</dbReference>
<dbReference type="CDD" id="cd04515">
    <property type="entry name" value="Alpha_kinase"/>
    <property type="match status" value="1"/>
</dbReference>
<dbReference type="GO" id="GO:0005524">
    <property type="term" value="F:ATP binding"/>
    <property type="evidence" value="ECO:0007669"/>
    <property type="project" value="InterPro"/>
</dbReference>
<accession>A0A433R0B3</accession>
<name>A0A433R0B3_9FUNG</name>
<evidence type="ECO:0000256" key="1">
    <source>
        <dbReference type="ARBA" id="ARBA00022527"/>
    </source>
</evidence>
<feature type="coiled-coil region" evidence="4">
    <location>
        <begin position="221"/>
        <end position="248"/>
    </location>
</feature>
<keyword evidence="7" id="KW-1185">Reference proteome</keyword>
<comment type="caution">
    <text evidence="6">The sequence shown here is derived from an EMBL/GenBank/DDBJ whole genome shotgun (WGS) entry which is preliminary data.</text>
</comment>
<dbReference type="InterPro" id="IPR004166">
    <property type="entry name" value="a-kinase_dom"/>
</dbReference>
<organism evidence="6 7">
    <name type="scientific">Jimgerdemannia flammicorona</name>
    <dbReference type="NCBI Taxonomy" id="994334"/>
    <lineage>
        <taxon>Eukaryota</taxon>
        <taxon>Fungi</taxon>
        <taxon>Fungi incertae sedis</taxon>
        <taxon>Mucoromycota</taxon>
        <taxon>Mucoromycotina</taxon>
        <taxon>Endogonomycetes</taxon>
        <taxon>Endogonales</taxon>
        <taxon>Endogonaceae</taxon>
        <taxon>Jimgerdemannia</taxon>
    </lineage>
</organism>
<evidence type="ECO:0000256" key="3">
    <source>
        <dbReference type="ARBA" id="ARBA00022777"/>
    </source>
</evidence>
<evidence type="ECO:0000313" key="6">
    <source>
        <dbReference type="EMBL" id="RUS35482.1"/>
    </source>
</evidence>
<evidence type="ECO:0000259" key="5">
    <source>
        <dbReference type="PROSITE" id="PS51158"/>
    </source>
</evidence>
<keyword evidence="2" id="KW-0808">Transferase</keyword>
<keyword evidence="1" id="KW-0723">Serine/threonine-protein kinase</keyword>
<evidence type="ECO:0000313" key="7">
    <source>
        <dbReference type="Proteomes" id="UP000274822"/>
    </source>
</evidence>
<dbReference type="PROSITE" id="PS51158">
    <property type="entry name" value="ALPHA_KINASE"/>
    <property type="match status" value="1"/>
</dbReference>
<keyword evidence="4" id="KW-0175">Coiled coil</keyword>
<keyword evidence="3 6" id="KW-0418">Kinase</keyword>
<dbReference type="Gene3D" id="3.20.200.10">
    <property type="entry name" value="MHCK/EF2 kinase"/>
    <property type="match status" value="1"/>
</dbReference>